<dbReference type="EMBL" id="CP000716">
    <property type="protein sequence ID" value="ABR30228.1"/>
    <property type="molecule type" value="Genomic_DNA"/>
</dbReference>
<dbReference type="eggNOG" id="COG2963">
    <property type="taxonomic scope" value="Bacteria"/>
</dbReference>
<protein>
    <submittedName>
        <fullName evidence="1">Uncharacterized protein</fullName>
    </submittedName>
</protein>
<dbReference type="Proteomes" id="UP000001110">
    <property type="component" value="Chromosome"/>
</dbReference>
<reference evidence="1 2" key="2">
    <citation type="journal article" date="2009" name="Proc. Natl. Acad. Sci. U.S.A.">
        <title>On the chimeric nature, thermophilic origin, and phylogenetic placement of the Thermotogales.</title>
        <authorList>
            <person name="Zhaxybayeva O."/>
            <person name="Swithers K.S."/>
            <person name="Lapierre P."/>
            <person name="Fournier G.P."/>
            <person name="Bickhart D.M."/>
            <person name="DeBoy R.T."/>
            <person name="Nelson K.E."/>
            <person name="Nesbo C.L."/>
            <person name="Doolittle W.F."/>
            <person name="Gogarten J.P."/>
            <person name="Noll K.M."/>
        </authorList>
    </citation>
    <scope>NUCLEOTIDE SEQUENCE [LARGE SCALE GENOMIC DNA]</scope>
    <source>
        <strain evidence="2">DSM 12029 / CIP 104789 / BI429</strain>
    </source>
</reference>
<evidence type="ECO:0000313" key="1">
    <source>
        <dbReference type="EMBL" id="ABR30228.1"/>
    </source>
</evidence>
<evidence type="ECO:0000313" key="2">
    <source>
        <dbReference type="Proteomes" id="UP000001110"/>
    </source>
</evidence>
<organism evidence="1 2">
    <name type="scientific">Thermosipho melanesiensis (strain DSM 12029 / CIP 104789 / BI429)</name>
    <dbReference type="NCBI Taxonomy" id="391009"/>
    <lineage>
        <taxon>Bacteria</taxon>
        <taxon>Thermotogati</taxon>
        <taxon>Thermotogota</taxon>
        <taxon>Thermotogae</taxon>
        <taxon>Thermotogales</taxon>
        <taxon>Fervidobacteriaceae</taxon>
        <taxon>Thermosipho</taxon>
    </lineage>
</organism>
<reference evidence="1 2" key="1">
    <citation type="submission" date="2007-05" db="EMBL/GenBank/DDBJ databases">
        <title>Complete sequence of Thermosipho melanesiensis BI429.</title>
        <authorList>
            <consortium name="US DOE Joint Genome Institute"/>
            <person name="Copeland A."/>
            <person name="Lucas S."/>
            <person name="Lapidus A."/>
            <person name="Barry K."/>
            <person name="Glavina del Rio T."/>
            <person name="Dalin E."/>
            <person name="Tice H."/>
            <person name="Pitluck S."/>
            <person name="Chertkov O."/>
            <person name="Brettin T."/>
            <person name="Bruce D."/>
            <person name="Detter J.C."/>
            <person name="Han C."/>
            <person name="Schmutz J."/>
            <person name="Larimer F."/>
            <person name="Land M."/>
            <person name="Hauser L."/>
            <person name="Kyrpides N."/>
            <person name="Mikhailova N."/>
            <person name="Nelson K."/>
            <person name="Gogarten J.P."/>
            <person name="Noll K."/>
            <person name="Richardson P."/>
        </authorList>
    </citation>
    <scope>NUCLEOTIDE SEQUENCE [LARGE SCALE GENOMIC DNA]</scope>
    <source>
        <strain evidence="2">DSM 12029 / CIP 104789 / BI429</strain>
    </source>
</reference>
<sequence length="139" mass="16519">MILYQMNIFFNFFIEENLSKKTIGSLLGISPDRVRLWIKNYLLYGEAECKRGKPKKESFEEEMERLRAEEEGNSKKIEVINELKERFSLELLCKISGISKSTYYRAMKRKDKDNLKKKTKIYTSNAKGYTNIEEERLKI</sequence>
<proteinExistence type="predicted"/>
<name>A6LJX7_THEM4</name>
<gene>
    <name evidence="1" type="ordered locus">Tmel_0358</name>
</gene>
<accession>A6LJX7</accession>
<dbReference type="eggNOG" id="COG2801">
    <property type="taxonomic scope" value="Bacteria"/>
</dbReference>
<dbReference type="HOGENOM" id="CLU_1844157_0_0_0"/>
<dbReference type="AlphaFoldDB" id="A6LJX7"/>
<dbReference type="KEGG" id="tme:Tmel_0358"/>